<accession>A0A2I0KK12</accession>
<name>A0A2I0KK12_PUNGR</name>
<organism evidence="1 2">
    <name type="scientific">Punica granatum</name>
    <name type="common">Pomegranate</name>
    <dbReference type="NCBI Taxonomy" id="22663"/>
    <lineage>
        <taxon>Eukaryota</taxon>
        <taxon>Viridiplantae</taxon>
        <taxon>Streptophyta</taxon>
        <taxon>Embryophyta</taxon>
        <taxon>Tracheophyta</taxon>
        <taxon>Spermatophyta</taxon>
        <taxon>Magnoliopsida</taxon>
        <taxon>eudicotyledons</taxon>
        <taxon>Gunneridae</taxon>
        <taxon>Pentapetalae</taxon>
        <taxon>rosids</taxon>
        <taxon>malvids</taxon>
        <taxon>Myrtales</taxon>
        <taxon>Lythraceae</taxon>
        <taxon>Punica</taxon>
    </lineage>
</organism>
<sequence>MAGSDNFVWVLKMDFPWFDQDAENSSLEEHKRRDLPPKKRFRITSSLTAWKPDPRQQLILDNLWTSIKDPQKGEEIINALVLHLEELCNSRTSLK</sequence>
<dbReference type="Proteomes" id="UP000233551">
    <property type="component" value="Unassembled WGS sequence"/>
</dbReference>
<proteinExistence type="predicted"/>
<protein>
    <submittedName>
        <fullName evidence="1">Uncharacterized protein</fullName>
    </submittedName>
</protein>
<dbReference type="EMBL" id="PGOL01000542">
    <property type="protein sequence ID" value="PKI68852.1"/>
    <property type="molecule type" value="Genomic_DNA"/>
</dbReference>
<reference evidence="1 2" key="1">
    <citation type="submission" date="2017-11" db="EMBL/GenBank/DDBJ databases">
        <title>De-novo sequencing of pomegranate (Punica granatum L.) genome.</title>
        <authorList>
            <person name="Akparov Z."/>
            <person name="Amiraslanov A."/>
            <person name="Hajiyeva S."/>
            <person name="Abbasov M."/>
            <person name="Kaur K."/>
            <person name="Hamwieh A."/>
            <person name="Solovyev V."/>
            <person name="Salamov A."/>
            <person name="Braich B."/>
            <person name="Kosarev P."/>
            <person name="Mahmoud A."/>
            <person name="Hajiyev E."/>
            <person name="Babayeva S."/>
            <person name="Izzatullayeva V."/>
            <person name="Mammadov A."/>
            <person name="Mammadov A."/>
            <person name="Sharifova S."/>
            <person name="Ojaghi J."/>
            <person name="Eynullazada K."/>
            <person name="Bayramov B."/>
            <person name="Abdulazimova A."/>
            <person name="Shahmuradov I."/>
        </authorList>
    </citation>
    <scope>NUCLEOTIDE SEQUENCE [LARGE SCALE GENOMIC DNA]</scope>
    <source>
        <strain evidence="2">cv. AG2017</strain>
        <tissue evidence="1">Leaf</tissue>
    </source>
</reference>
<evidence type="ECO:0000313" key="1">
    <source>
        <dbReference type="EMBL" id="PKI68852.1"/>
    </source>
</evidence>
<dbReference type="AlphaFoldDB" id="A0A2I0KK12"/>
<comment type="caution">
    <text evidence="1">The sequence shown here is derived from an EMBL/GenBank/DDBJ whole genome shotgun (WGS) entry which is preliminary data.</text>
</comment>
<gene>
    <name evidence="1" type="ORF">CRG98_010909</name>
</gene>
<evidence type="ECO:0000313" key="2">
    <source>
        <dbReference type="Proteomes" id="UP000233551"/>
    </source>
</evidence>
<keyword evidence="2" id="KW-1185">Reference proteome</keyword>